<gene>
    <name evidence="1" type="ORF">SAMN05216268_119108</name>
</gene>
<comment type="caution">
    <text evidence="1">The sequence shown here is derived from an EMBL/GenBank/DDBJ whole genome shotgun (WGS) entry which is preliminary data.</text>
</comment>
<protein>
    <submittedName>
        <fullName evidence="1">Uncharacterized protein</fullName>
    </submittedName>
</protein>
<name>A0A9X8N5R1_9ACTN</name>
<organism evidence="1 2">
    <name type="scientific">Streptomyces yunnanensis</name>
    <dbReference type="NCBI Taxonomy" id="156453"/>
    <lineage>
        <taxon>Bacteria</taxon>
        <taxon>Bacillati</taxon>
        <taxon>Actinomycetota</taxon>
        <taxon>Actinomycetes</taxon>
        <taxon>Kitasatosporales</taxon>
        <taxon>Streptomycetaceae</taxon>
        <taxon>Streptomyces</taxon>
    </lineage>
</organism>
<dbReference type="EMBL" id="FRBK01000019">
    <property type="protein sequence ID" value="SHN08904.1"/>
    <property type="molecule type" value="Genomic_DNA"/>
</dbReference>
<evidence type="ECO:0000313" key="1">
    <source>
        <dbReference type="EMBL" id="SHN08904.1"/>
    </source>
</evidence>
<accession>A0A9X8N5R1</accession>
<evidence type="ECO:0000313" key="2">
    <source>
        <dbReference type="Proteomes" id="UP000184388"/>
    </source>
</evidence>
<sequence>MFNHPTGYGLDFEGEIPALAQLFADQLTCHNNDVTLARHHQGLRALWAAASPESRRQLLLFVSWGARESTASDTDYLSTADQCARAFAHYASSWAEQHPEGDVEAFCAEQHSARLAASSLAFDRDELNASLEMMLLLVSRSAQPEAQ</sequence>
<dbReference type="RefSeq" id="WP_073448041.1">
    <property type="nucleotide sequence ID" value="NZ_FRBK01000019.1"/>
</dbReference>
<reference evidence="2" key="1">
    <citation type="submission" date="2016-11" db="EMBL/GenBank/DDBJ databases">
        <authorList>
            <person name="Jaros S."/>
            <person name="Januszkiewicz K."/>
            <person name="Wedrychowicz H."/>
        </authorList>
    </citation>
    <scope>NUCLEOTIDE SEQUENCE [LARGE SCALE GENOMIC DNA]</scope>
    <source>
        <strain evidence="2">CGMCC 4.3555</strain>
    </source>
</reference>
<proteinExistence type="predicted"/>
<dbReference type="AlphaFoldDB" id="A0A9X8N5R1"/>
<dbReference type="Proteomes" id="UP000184388">
    <property type="component" value="Unassembled WGS sequence"/>
</dbReference>